<reference evidence="1" key="2">
    <citation type="journal article" date="2015" name="Fish Shellfish Immunol.">
        <title>Early steps in the European eel (Anguilla anguilla)-Vibrio vulnificus interaction in the gills: Role of the RtxA13 toxin.</title>
        <authorList>
            <person name="Callol A."/>
            <person name="Pajuelo D."/>
            <person name="Ebbesson L."/>
            <person name="Teles M."/>
            <person name="MacKenzie S."/>
            <person name="Amaro C."/>
        </authorList>
    </citation>
    <scope>NUCLEOTIDE SEQUENCE</scope>
</reference>
<evidence type="ECO:0000313" key="1">
    <source>
        <dbReference type="EMBL" id="JAI00831.1"/>
    </source>
</evidence>
<proteinExistence type="predicted"/>
<dbReference type="AlphaFoldDB" id="A0A0E9XG78"/>
<dbReference type="EMBL" id="GBXM01007747">
    <property type="protein sequence ID" value="JAI00831.1"/>
    <property type="molecule type" value="Transcribed_RNA"/>
</dbReference>
<accession>A0A0E9XG78</accession>
<sequence>MNTANLINTIFFHENCQTVKKFSDRINSCILKHNILHNYE</sequence>
<protein>
    <submittedName>
        <fullName evidence="1">Uncharacterized protein</fullName>
    </submittedName>
</protein>
<name>A0A0E9XG78_ANGAN</name>
<reference evidence="1" key="1">
    <citation type="submission" date="2014-11" db="EMBL/GenBank/DDBJ databases">
        <authorList>
            <person name="Amaro Gonzalez C."/>
        </authorList>
    </citation>
    <scope>NUCLEOTIDE SEQUENCE</scope>
</reference>
<organism evidence="1">
    <name type="scientific">Anguilla anguilla</name>
    <name type="common">European freshwater eel</name>
    <name type="synonym">Muraena anguilla</name>
    <dbReference type="NCBI Taxonomy" id="7936"/>
    <lineage>
        <taxon>Eukaryota</taxon>
        <taxon>Metazoa</taxon>
        <taxon>Chordata</taxon>
        <taxon>Craniata</taxon>
        <taxon>Vertebrata</taxon>
        <taxon>Euteleostomi</taxon>
        <taxon>Actinopterygii</taxon>
        <taxon>Neopterygii</taxon>
        <taxon>Teleostei</taxon>
        <taxon>Anguilliformes</taxon>
        <taxon>Anguillidae</taxon>
        <taxon>Anguilla</taxon>
    </lineage>
</organism>